<dbReference type="Proteomes" id="UP000674938">
    <property type="component" value="Unassembled WGS sequence"/>
</dbReference>
<feature type="domain" description="N-acetyltransferase" evidence="1">
    <location>
        <begin position="3"/>
        <end position="162"/>
    </location>
</feature>
<keyword evidence="3" id="KW-1185">Reference proteome</keyword>
<reference evidence="2" key="1">
    <citation type="submission" date="2020-12" db="EMBL/GenBank/DDBJ databases">
        <title>Vagococcus allomyrinae sp. nov. and Enterococcus lavae sp. nov., isolated from the larvae of Allomyrina dichotoma.</title>
        <authorList>
            <person name="Lee S.D."/>
        </authorList>
    </citation>
    <scope>NUCLEOTIDE SEQUENCE</scope>
    <source>
        <strain evidence="2">BWB3-3</strain>
    </source>
</reference>
<accession>A0A940PF62</accession>
<dbReference type="GO" id="GO:0016747">
    <property type="term" value="F:acyltransferase activity, transferring groups other than amino-acyl groups"/>
    <property type="evidence" value="ECO:0007669"/>
    <property type="project" value="InterPro"/>
</dbReference>
<name>A0A940PF62_9ENTE</name>
<organism evidence="2 3">
    <name type="scientific">Vagococcus allomyrinae</name>
    <dbReference type="NCBI Taxonomy" id="2794353"/>
    <lineage>
        <taxon>Bacteria</taxon>
        <taxon>Bacillati</taxon>
        <taxon>Bacillota</taxon>
        <taxon>Bacilli</taxon>
        <taxon>Lactobacillales</taxon>
        <taxon>Enterococcaceae</taxon>
        <taxon>Vagococcus</taxon>
    </lineage>
</organism>
<dbReference type="SUPFAM" id="SSF55729">
    <property type="entry name" value="Acyl-CoA N-acyltransferases (Nat)"/>
    <property type="match status" value="1"/>
</dbReference>
<evidence type="ECO:0000259" key="1">
    <source>
        <dbReference type="PROSITE" id="PS51186"/>
    </source>
</evidence>
<dbReference type="Gene3D" id="3.40.630.30">
    <property type="match status" value="1"/>
</dbReference>
<evidence type="ECO:0000313" key="2">
    <source>
        <dbReference type="EMBL" id="MBP1041708.1"/>
    </source>
</evidence>
<gene>
    <name evidence="2" type="ORF">I6N95_11880</name>
</gene>
<dbReference type="Pfam" id="PF00583">
    <property type="entry name" value="Acetyltransf_1"/>
    <property type="match status" value="1"/>
</dbReference>
<dbReference type="EMBL" id="JAEEGA010000007">
    <property type="protein sequence ID" value="MBP1041708.1"/>
    <property type="molecule type" value="Genomic_DNA"/>
</dbReference>
<sequence length="162" mass="18275">MAVKIILAKIADIDLVTSILNRVTLDLLEMGIRQWRYPWQPASVKKEIGLHNVYLVKVGEEVVGTFFLGTQQQIESLGVTRKALYLSRIAVLPDYQGMSFGTTILRFCEEAGVIAGLSVYLDCWSGNEKLKTFYQQQNCHYLGDFSEADYQISGFQLNLKDG</sequence>
<proteinExistence type="predicted"/>
<dbReference type="CDD" id="cd04301">
    <property type="entry name" value="NAT_SF"/>
    <property type="match status" value="1"/>
</dbReference>
<comment type="caution">
    <text evidence="2">The sequence shown here is derived from an EMBL/GenBank/DDBJ whole genome shotgun (WGS) entry which is preliminary data.</text>
</comment>
<dbReference type="PROSITE" id="PS51186">
    <property type="entry name" value="GNAT"/>
    <property type="match status" value="1"/>
</dbReference>
<evidence type="ECO:0000313" key="3">
    <source>
        <dbReference type="Proteomes" id="UP000674938"/>
    </source>
</evidence>
<dbReference type="RefSeq" id="WP_209528061.1">
    <property type="nucleotide sequence ID" value="NZ_JAEEGA010000007.1"/>
</dbReference>
<dbReference type="AlphaFoldDB" id="A0A940PF62"/>
<protein>
    <submittedName>
        <fullName evidence="2">GNAT family N-acetyltransferase</fullName>
    </submittedName>
</protein>
<dbReference type="InterPro" id="IPR016181">
    <property type="entry name" value="Acyl_CoA_acyltransferase"/>
</dbReference>
<dbReference type="InterPro" id="IPR000182">
    <property type="entry name" value="GNAT_dom"/>
</dbReference>